<evidence type="ECO:0000313" key="2">
    <source>
        <dbReference type="EMBL" id="EME81718.1"/>
    </source>
</evidence>
<dbReference type="HOGENOM" id="CLU_912539_0_0_1"/>
<evidence type="ECO:0000313" key="3">
    <source>
        <dbReference type="Proteomes" id="UP000016932"/>
    </source>
</evidence>
<gene>
    <name evidence="2" type="ORF">MYCFIDRAFT_175307</name>
</gene>
<keyword evidence="3" id="KW-1185">Reference proteome</keyword>
<evidence type="ECO:0000256" key="1">
    <source>
        <dbReference type="SAM" id="MobiDB-lite"/>
    </source>
</evidence>
<protein>
    <submittedName>
        <fullName evidence="2">Uncharacterized protein</fullName>
    </submittedName>
</protein>
<dbReference type="Proteomes" id="UP000016932">
    <property type="component" value="Unassembled WGS sequence"/>
</dbReference>
<feature type="compositionally biased region" description="Polar residues" evidence="1">
    <location>
        <begin position="203"/>
        <end position="223"/>
    </location>
</feature>
<dbReference type="OrthoDB" id="10451619at2759"/>
<sequence length="305" mass="33894">MVEGRSKNAKATTNHNNVQKAEKALHQYQTFIEVQVKRSFAHPNGANIRRNAQASSDVLARVLNECKTLGDFTRFYGVLGRLRQQVRQGAARRQDRINFLKKQKAAPQHGRDILKWRAAIAQSLRGETKKSSAFNSKLGAKQTLVAPRMCPDYPIMAQSRAASMTREVDINLAIKSDPDTDGNTAGQGSRSRPVTPAILAGESRTSTATQQDPLQPPHTTAESIQHKPKRGRPSNAKLNHLASSIHNEDLAGLMEEASRMKPASIQRCSKYREFAPNGSRLPNFVLVTRTPDENESDEEYMPDDE</sequence>
<organism evidence="2 3">
    <name type="scientific">Pseudocercospora fijiensis (strain CIRAD86)</name>
    <name type="common">Black leaf streak disease fungus</name>
    <name type="synonym">Mycosphaerella fijiensis</name>
    <dbReference type="NCBI Taxonomy" id="383855"/>
    <lineage>
        <taxon>Eukaryota</taxon>
        <taxon>Fungi</taxon>
        <taxon>Dikarya</taxon>
        <taxon>Ascomycota</taxon>
        <taxon>Pezizomycotina</taxon>
        <taxon>Dothideomycetes</taxon>
        <taxon>Dothideomycetidae</taxon>
        <taxon>Mycosphaerellales</taxon>
        <taxon>Mycosphaerellaceae</taxon>
        <taxon>Pseudocercospora</taxon>
    </lineage>
</organism>
<dbReference type="EMBL" id="KB446559">
    <property type="protein sequence ID" value="EME81718.1"/>
    <property type="molecule type" value="Genomic_DNA"/>
</dbReference>
<feature type="compositionally biased region" description="Polar residues" evidence="1">
    <location>
        <begin position="181"/>
        <end position="192"/>
    </location>
</feature>
<dbReference type="AlphaFoldDB" id="M3AXA4"/>
<feature type="region of interest" description="Disordered" evidence="1">
    <location>
        <begin position="174"/>
        <end position="236"/>
    </location>
</feature>
<reference evidence="2 3" key="1">
    <citation type="journal article" date="2012" name="PLoS Pathog.">
        <title>Diverse lifestyles and strategies of plant pathogenesis encoded in the genomes of eighteen Dothideomycetes fungi.</title>
        <authorList>
            <person name="Ohm R.A."/>
            <person name="Feau N."/>
            <person name="Henrissat B."/>
            <person name="Schoch C.L."/>
            <person name="Horwitz B.A."/>
            <person name="Barry K.W."/>
            <person name="Condon B.J."/>
            <person name="Copeland A.C."/>
            <person name="Dhillon B."/>
            <person name="Glaser F."/>
            <person name="Hesse C.N."/>
            <person name="Kosti I."/>
            <person name="LaButti K."/>
            <person name="Lindquist E.A."/>
            <person name="Lucas S."/>
            <person name="Salamov A.A."/>
            <person name="Bradshaw R.E."/>
            <person name="Ciuffetti L."/>
            <person name="Hamelin R.C."/>
            <person name="Kema G.H.J."/>
            <person name="Lawrence C."/>
            <person name="Scott J.A."/>
            <person name="Spatafora J.W."/>
            <person name="Turgeon B.G."/>
            <person name="de Wit P.J.G.M."/>
            <person name="Zhong S."/>
            <person name="Goodwin S.B."/>
            <person name="Grigoriev I.V."/>
        </authorList>
    </citation>
    <scope>NUCLEOTIDE SEQUENCE [LARGE SCALE GENOMIC DNA]</scope>
    <source>
        <strain evidence="2 3">CIRAD86</strain>
    </source>
</reference>
<dbReference type="GeneID" id="19333358"/>
<dbReference type="RefSeq" id="XP_007927301.1">
    <property type="nucleotide sequence ID" value="XM_007929110.1"/>
</dbReference>
<name>M3AXA4_PSEFD</name>
<accession>M3AXA4</accession>
<proteinExistence type="predicted"/>
<dbReference type="KEGG" id="pfj:MYCFIDRAFT_175307"/>
<dbReference type="VEuPathDB" id="FungiDB:MYCFIDRAFT_175307"/>